<protein>
    <recommendedName>
        <fullName evidence="4">YajQ family cyclic di-GMP-binding protein</fullName>
    </recommendedName>
</protein>
<proteinExistence type="predicted"/>
<name>W1U770_9FIRM</name>
<sequence>IVIIKKSIYLENKPVIRYNYRDIFRFGVVLHFHLEYEDDESNAMDPMPNGFRCRRYKMAKDCSFDVVSEVDMQEVDNAVNQAKKEIGTRYDFRGSKAEISLEGDTIKIIGDDEYKLNAIIDVLKGKMVKRNVAIKNLDYGKVEPAAGATVRQIITIKKGITKENAKEVVKAIKNMKIK</sequence>
<feature type="non-terminal residue" evidence="2">
    <location>
        <position position="178"/>
    </location>
</feature>
<reference evidence="2 3" key="1">
    <citation type="submission" date="2013-12" db="EMBL/GenBank/DDBJ databases">
        <title>A Varibaculum cambriense genome reconstructed from a premature infant gut community with otherwise low bacterial novelty that shifts toward anaerobic metabolism during the third week of life.</title>
        <authorList>
            <person name="Brown C.T."/>
            <person name="Sharon I."/>
            <person name="Thomas B.C."/>
            <person name="Castelle C.J."/>
            <person name="Morowitz M.J."/>
            <person name="Banfield J.F."/>
        </authorList>
    </citation>
    <scope>NUCLEOTIDE SEQUENCE [LARGE SCALE GENOMIC DNA]</scope>
    <source>
        <strain evidence="3">DORA_17_25</strain>
    </source>
</reference>
<dbReference type="InterPro" id="IPR036183">
    <property type="entry name" value="YajQ-like_sf"/>
</dbReference>
<feature type="non-terminal residue" evidence="2">
    <location>
        <position position="1"/>
    </location>
</feature>
<gene>
    <name evidence="2" type="ORF">Q612_NSC00159G0001</name>
</gene>
<organism evidence="2 3">
    <name type="scientific">Negativicoccus succinicivorans DORA_17_25</name>
    <dbReference type="NCBI Taxonomy" id="1403945"/>
    <lineage>
        <taxon>Bacteria</taxon>
        <taxon>Bacillati</taxon>
        <taxon>Bacillota</taxon>
        <taxon>Negativicutes</taxon>
        <taxon>Veillonellales</taxon>
        <taxon>Veillonellaceae</taxon>
        <taxon>Negativicoccus</taxon>
    </lineage>
</organism>
<accession>W1U770</accession>
<evidence type="ECO:0000313" key="3">
    <source>
        <dbReference type="Proteomes" id="UP000018840"/>
    </source>
</evidence>
<dbReference type="PANTHER" id="PTHR30476">
    <property type="entry name" value="UPF0234 PROTEIN YAJQ"/>
    <property type="match status" value="1"/>
</dbReference>
<dbReference type="AlphaFoldDB" id="W1U770"/>
<comment type="caution">
    <text evidence="2">The sequence shown here is derived from an EMBL/GenBank/DDBJ whole genome shotgun (WGS) entry which is preliminary data.</text>
</comment>
<dbReference type="PANTHER" id="PTHR30476:SF0">
    <property type="entry name" value="UPF0234 PROTEIN YAJQ"/>
    <property type="match status" value="1"/>
</dbReference>
<evidence type="ECO:0008006" key="4">
    <source>
        <dbReference type="Google" id="ProtNLM"/>
    </source>
</evidence>
<dbReference type="GO" id="GO:0005829">
    <property type="term" value="C:cytosol"/>
    <property type="evidence" value="ECO:0007669"/>
    <property type="project" value="TreeGrafter"/>
</dbReference>
<dbReference type="SUPFAM" id="SSF89963">
    <property type="entry name" value="YajQ-like"/>
    <property type="match status" value="1"/>
</dbReference>
<dbReference type="Pfam" id="PF04461">
    <property type="entry name" value="YajQ"/>
    <property type="match status" value="1"/>
</dbReference>
<dbReference type="GO" id="GO:0000166">
    <property type="term" value="F:nucleotide binding"/>
    <property type="evidence" value="ECO:0007669"/>
    <property type="project" value="UniProtKB-KW"/>
</dbReference>
<dbReference type="CDD" id="cd11740">
    <property type="entry name" value="YajQ_like"/>
    <property type="match status" value="1"/>
</dbReference>
<dbReference type="Gene3D" id="3.30.70.990">
    <property type="entry name" value="YajQ-like, domain 2"/>
    <property type="match status" value="1"/>
</dbReference>
<dbReference type="InterPro" id="IPR035570">
    <property type="entry name" value="UPF0234_N"/>
</dbReference>
<dbReference type="Proteomes" id="UP000018840">
    <property type="component" value="Unassembled WGS sequence"/>
</dbReference>
<keyword evidence="1" id="KW-0547">Nucleotide-binding</keyword>
<dbReference type="InterPro" id="IPR007551">
    <property type="entry name" value="YajQ/Smlt4090-like"/>
</dbReference>
<dbReference type="EMBL" id="AZMC01000159">
    <property type="protein sequence ID" value="ETI89556.1"/>
    <property type="molecule type" value="Genomic_DNA"/>
</dbReference>
<evidence type="ECO:0000256" key="1">
    <source>
        <dbReference type="ARBA" id="ARBA00022741"/>
    </source>
</evidence>
<evidence type="ECO:0000313" key="2">
    <source>
        <dbReference type="EMBL" id="ETI89556.1"/>
    </source>
</evidence>